<accession>A0A815KX58</accession>
<feature type="transmembrane region" description="Helical" evidence="13">
    <location>
        <begin position="182"/>
        <end position="202"/>
    </location>
</feature>
<dbReference type="PANTHER" id="PTHR31201:SF1">
    <property type="entry name" value="GLYCEROPHOSPHOCHOLINE ACYLTRANSFERASE 1"/>
    <property type="match status" value="1"/>
</dbReference>
<evidence type="ECO:0000256" key="11">
    <source>
        <dbReference type="ARBA" id="ARBA00023264"/>
    </source>
</evidence>
<evidence type="ECO:0000256" key="12">
    <source>
        <dbReference type="ARBA" id="ARBA00023315"/>
    </source>
</evidence>
<evidence type="ECO:0000256" key="4">
    <source>
        <dbReference type="ARBA" id="ARBA00022516"/>
    </source>
</evidence>
<evidence type="ECO:0000256" key="6">
    <source>
        <dbReference type="ARBA" id="ARBA00022692"/>
    </source>
</evidence>
<keyword evidence="8" id="KW-0443">Lipid metabolism</keyword>
<keyword evidence="6 13" id="KW-0812">Transmembrane</keyword>
<keyword evidence="5" id="KW-0808">Transferase</keyword>
<feature type="transmembrane region" description="Helical" evidence="13">
    <location>
        <begin position="108"/>
        <end position="127"/>
    </location>
</feature>
<evidence type="ECO:0000313" key="15">
    <source>
        <dbReference type="Proteomes" id="UP000663864"/>
    </source>
</evidence>
<evidence type="ECO:0000256" key="2">
    <source>
        <dbReference type="ARBA" id="ARBA00006675"/>
    </source>
</evidence>
<sequence length="396" mass="46679">MEDNSDVKQLNNALKTKFTDAVVTENMIDEKINEEVDFYDFLEAISDKSDTITHELEDQQIDSQHPWRRSKTDILEQRRRLKNQLEQRIRTCSIYLKKSNFIQTRDKISFSIGVVNACFSPLIAGRWPHLLPFVYTTQVLFLIPVRSFYYKQKTWHYSLYDLCYFVNLLTLVYLWILPSSTILFTVCYMLSHGPLAFAIVLWHNSLVFHSLDKVTSVFIHAYPSLTLCTIRWLLPLNVQRDRYPAIASIGLSLHAGTAIFYTVIFYLIWQLLYCIFIIHGRRDKIDRGLRATSYTWLLGDKNSLVSRLIRKLEFRELNDDGINLYKVAVYFLIQFIYMLITVLPVCLWLYKHMYMNVIFLCIIFTISVYNDVFSRCYIKSLELLLRSDDSSTDKSN</sequence>
<protein>
    <recommendedName>
        <fullName evidence="3">Glycerophosphocholine acyltransferase 1</fullName>
    </recommendedName>
</protein>
<comment type="similarity">
    <text evidence="2">Belongs to the GPC1 family.</text>
</comment>
<evidence type="ECO:0000256" key="8">
    <source>
        <dbReference type="ARBA" id="ARBA00023098"/>
    </source>
</evidence>
<feature type="transmembrane region" description="Helical" evidence="13">
    <location>
        <begin position="258"/>
        <end position="278"/>
    </location>
</feature>
<dbReference type="Proteomes" id="UP000663864">
    <property type="component" value="Unassembled WGS sequence"/>
</dbReference>
<keyword evidence="10" id="KW-0594">Phospholipid biosynthesis</keyword>
<evidence type="ECO:0000313" key="14">
    <source>
        <dbReference type="EMBL" id="CAF1402064.1"/>
    </source>
</evidence>
<feature type="transmembrane region" description="Helical" evidence="13">
    <location>
        <begin position="157"/>
        <end position="176"/>
    </location>
</feature>
<keyword evidence="9 13" id="KW-0472">Membrane</keyword>
<comment type="subcellular location">
    <subcellularLocation>
        <location evidence="1">Membrane</location>
        <topology evidence="1">Multi-pass membrane protein</topology>
    </subcellularLocation>
</comment>
<feature type="transmembrane region" description="Helical" evidence="13">
    <location>
        <begin position="133"/>
        <end position="150"/>
    </location>
</feature>
<dbReference type="InterPro" id="IPR021261">
    <property type="entry name" value="GPCAT"/>
</dbReference>
<keyword evidence="7 13" id="KW-1133">Transmembrane helix</keyword>
<evidence type="ECO:0000256" key="5">
    <source>
        <dbReference type="ARBA" id="ARBA00022679"/>
    </source>
</evidence>
<proteinExistence type="inferred from homology"/>
<feature type="transmembrane region" description="Helical" evidence="13">
    <location>
        <begin position="214"/>
        <end position="234"/>
    </location>
</feature>
<dbReference type="EMBL" id="CAJNOT010003838">
    <property type="protein sequence ID" value="CAF1402064.1"/>
    <property type="molecule type" value="Genomic_DNA"/>
</dbReference>
<feature type="transmembrane region" description="Helical" evidence="13">
    <location>
        <begin position="356"/>
        <end position="378"/>
    </location>
</feature>
<reference evidence="14" key="1">
    <citation type="submission" date="2021-02" db="EMBL/GenBank/DDBJ databases">
        <authorList>
            <person name="Nowell W R."/>
        </authorList>
    </citation>
    <scope>NUCLEOTIDE SEQUENCE</scope>
</reference>
<gene>
    <name evidence="14" type="ORF">ZHD862_LOCUS33178</name>
</gene>
<evidence type="ECO:0000256" key="13">
    <source>
        <dbReference type="SAM" id="Phobius"/>
    </source>
</evidence>
<dbReference type="GO" id="GO:0006656">
    <property type="term" value="P:phosphatidylcholine biosynthetic process"/>
    <property type="evidence" value="ECO:0007669"/>
    <property type="project" value="TreeGrafter"/>
</dbReference>
<evidence type="ECO:0000256" key="7">
    <source>
        <dbReference type="ARBA" id="ARBA00022989"/>
    </source>
</evidence>
<evidence type="ECO:0000256" key="3">
    <source>
        <dbReference type="ARBA" id="ARBA00019082"/>
    </source>
</evidence>
<dbReference type="PANTHER" id="PTHR31201">
    <property type="entry name" value="OS01G0585100 PROTEIN"/>
    <property type="match status" value="1"/>
</dbReference>
<name>A0A815KX58_9BILA</name>
<evidence type="ECO:0000256" key="1">
    <source>
        <dbReference type="ARBA" id="ARBA00004141"/>
    </source>
</evidence>
<organism evidence="14 15">
    <name type="scientific">Rotaria sordida</name>
    <dbReference type="NCBI Taxonomy" id="392033"/>
    <lineage>
        <taxon>Eukaryota</taxon>
        <taxon>Metazoa</taxon>
        <taxon>Spiralia</taxon>
        <taxon>Gnathifera</taxon>
        <taxon>Rotifera</taxon>
        <taxon>Eurotatoria</taxon>
        <taxon>Bdelloidea</taxon>
        <taxon>Philodinida</taxon>
        <taxon>Philodinidae</taxon>
        <taxon>Rotaria</taxon>
    </lineage>
</organism>
<evidence type="ECO:0000256" key="10">
    <source>
        <dbReference type="ARBA" id="ARBA00023209"/>
    </source>
</evidence>
<dbReference type="AlphaFoldDB" id="A0A815KX58"/>
<dbReference type="Pfam" id="PF10998">
    <property type="entry name" value="DUF2838"/>
    <property type="match status" value="1"/>
</dbReference>
<dbReference type="GO" id="GO:0016746">
    <property type="term" value="F:acyltransferase activity"/>
    <property type="evidence" value="ECO:0007669"/>
    <property type="project" value="UniProtKB-KW"/>
</dbReference>
<evidence type="ECO:0000256" key="9">
    <source>
        <dbReference type="ARBA" id="ARBA00023136"/>
    </source>
</evidence>
<keyword evidence="12" id="KW-0012">Acyltransferase</keyword>
<feature type="transmembrane region" description="Helical" evidence="13">
    <location>
        <begin position="327"/>
        <end position="350"/>
    </location>
</feature>
<comment type="caution">
    <text evidence="14">The sequence shown here is derived from an EMBL/GenBank/DDBJ whole genome shotgun (WGS) entry which is preliminary data.</text>
</comment>
<keyword evidence="11" id="KW-1208">Phospholipid metabolism</keyword>
<dbReference type="GO" id="GO:0016020">
    <property type="term" value="C:membrane"/>
    <property type="evidence" value="ECO:0007669"/>
    <property type="project" value="UniProtKB-SubCell"/>
</dbReference>
<keyword evidence="4" id="KW-0444">Lipid biosynthesis</keyword>